<proteinExistence type="predicted"/>
<organism evidence="1 2">
    <name type="scientific">Enterococcus larvae</name>
    <dbReference type="NCBI Taxonomy" id="2794352"/>
    <lineage>
        <taxon>Bacteria</taxon>
        <taxon>Bacillati</taxon>
        <taxon>Bacillota</taxon>
        <taxon>Bacilli</taxon>
        <taxon>Lactobacillales</taxon>
        <taxon>Enterococcaceae</taxon>
        <taxon>Enterococcus</taxon>
    </lineage>
</organism>
<evidence type="ECO:0008006" key="3">
    <source>
        <dbReference type="Google" id="ProtNLM"/>
    </source>
</evidence>
<evidence type="ECO:0000313" key="1">
    <source>
        <dbReference type="EMBL" id="MBP1047110.1"/>
    </source>
</evidence>
<name>A0ABS4CM36_9ENTE</name>
<accession>A0ABS4CM36</accession>
<reference evidence="1 2" key="1">
    <citation type="submission" date="2020-12" db="EMBL/GenBank/DDBJ databases">
        <title>Vagococcus allomyrinae sp. nov. and Enterococcus lavae sp. nov., isolated from the larvae of Allomyrina dichotoma.</title>
        <authorList>
            <person name="Lee S.D."/>
        </authorList>
    </citation>
    <scope>NUCLEOTIDE SEQUENCE [LARGE SCALE GENOMIC DNA]</scope>
    <source>
        <strain evidence="1 2">BWM-S5</strain>
    </source>
</reference>
<keyword evidence="2" id="KW-1185">Reference proteome</keyword>
<comment type="caution">
    <text evidence="1">The sequence shown here is derived from an EMBL/GenBank/DDBJ whole genome shotgun (WGS) entry which is preliminary data.</text>
</comment>
<sequence length="82" mass="9774">MYGLYCEAINLKGFVIGEYTFQGEQFLSTEFVGGYNTRRIKVYQSKKRAETMAKKLKDKFWLEIEVKEFTEEELRTIEESKK</sequence>
<evidence type="ECO:0000313" key="2">
    <source>
        <dbReference type="Proteomes" id="UP000673375"/>
    </source>
</evidence>
<gene>
    <name evidence="1" type="ORF">I6N96_12585</name>
</gene>
<protein>
    <recommendedName>
        <fullName evidence="3">Phage protein</fullName>
    </recommendedName>
</protein>
<dbReference type="RefSeq" id="WP_209557892.1">
    <property type="nucleotide sequence ID" value="NZ_JAEDXU010000006.1"/>
</dbReference>
<dbReference type="EMBL" id="JAEDXU010000006">
    <property type="protein sequence ID" value="MBP1047110.1"/>
    <property type="molecule type" value="Genomic_DNA"/>
</dbReference>
<dbReference type="Proteomes" id="UP000673375">
    <property type="component" value="Unassembled WGS sequence"/>
</dbReference>